<proteinExistence type="predicted"/>
<name>A0ABS7U9B8_9ACTN</name>
<organism evidence="2 3">
    <name type="scientific">Nocardioides mangrovi</name>
    <dbReference type="NCBI Taxonomy" id="2874580"/>
    <lineage>
        <taxon>Bacteria</taxon>
        <taxon>Bacillati</taxon>
        <taxon>Actinomycetota</taxon>
        <taxon>Actinomycetes</taxon>
        <taxon>Propionibacteriales</taxon>
        <taxon>Nocardioidaceae</taxon>
        <taxon>Nocardioides</taxon>
    </lineage>
</organism>
<evidence type="ECO:0000313" key="3">
    <source>
        <dbReference type="Proteomes" id="UP000780875"/>
    </source>
</evidence>
<evidence type="ECO:0008006" key="4">
    <source>
        <dbReference type="Google" id="ProtNLM"/>
    </source>
</evidence>
<protein>
    <recommendedName>
        <fullName evidence="4">HNH endonuclease</fullName>
    </recommendedName>
</protein>
<evidence type="ECO:0000256" key="1">
    <source>
        <dbReference type="SAM" id="MobiDB-lite"/>
    </source>
</evidence>
<feature type="region of interest" description="Disordered" evidence="1">
    <location>
        <begin position="81"/>
        <end position="100"/>
    </location>
</feature>
<feature type="compositionally biased region" description="Basic and acidic residues" evidence="1">
    <location>
        <begin position="82"/>
        <end position="94"/>
    </location>
</feature>
<dbReference type="Proteomes" id="UP000780875">
    <property type="component" value="Unassembled WGS sequence"/>
</dbReference>
<dbReference type="EMBL" id="JAIQZJ010000002">
    <property type="protein sequence ID" value="MBZ5737574.1"/>
    <property type="molecule type" value="Genomic_DNA"/>
</dbReference>
<evidence type="ECO:0000313" key="2">
    <source>
        <dbReference type="EMBL" id="MBZ5737574.1"/>
    </source>
</evidence>
<gene>
    <name evidence="2" type="ORF">K8U61_05320</name>
</gene>
<sequence length="100" mass="11173">MDAQRLLMPELTSKRWVTQCALSRICGVCGESLGRPIAFLGTADEVARNAFHLPPMHLACATDLGERDETEMVRTAGFEFVRPGRDDPDQRPRFEPNSVL</sequence>
<reference evidence="2 3" key="1">
    <citation type="submission" date="2021-09" db="EMBL/GenBank/DDBJ databases">
        <title>Whole genome sequence of Nocardioides sp. GBK3QG-3.</title>
        <authorList>
            <person name="Tuo L."/>
        </authorList>
    </citation>
    <scope>NUCLEOTIDE SEQUENCE [LARGE SCALE GENOMIC DNA]</scope>
    <source>
        <strain evidence="2 3">GBK3QG-3</strain>
    </source>
</reference>
<comment type="caution">
    <text evidence="2">The sequence shown here is derived from an EMBL/GenBank/DDBJ whole genome shotgun (WGS) entry which is preliminary data.</text>
</comment>
<accession>A0ABS7U9B8</accession>
<keyword evidence="3" id="KW-1185">Reference proteome</keyword>
<dbReference type="RefSeq" id="WP_224121951.1">
    <property type="nucleotide sequence ID" value="NZ_JAIQZJ010000002.1"/>
</dbReference>